<name>A0A392STF4_9FABA</name>
<comment type="caution">
    <text evidence="1">The sequence shown here is derived from an EMBL/GenBank/DDBJ whole genome shotgun (WGS) entry which is preliminary data.</text>
</comment>
<feature type="non-terminal residue" evidence="1">
    <location>
        <position position="94"/>
    </location>
</feature>
<evidence type="ECO:0000313" key="1">
    <source>
        <dbReference type="EMBL" id="MCI52138.1"/>
    </source>
</evidence>
<keyword evidence="2" id="KW-1185">Reference proteome</keyword>
<organism evidence="1 2">
    <name type="scientific">Trifolium medium</name>
    <dbReference type="NCBI Taxonomy" id="97028"/>
    <lineage>
        <taxon>Eukaryota</taxon>
        <taxon>Viridiplantae</taxon>
        <taxon>Streptophyta</taxon>
        <taxon>Embryophyta</taxon>
        <taxon>Tracheophyta</taxon>
        <taxon>Spermatophyta</taxon>
        <taxon>Magnoliopsida</taxon>
        <taxon>eudicotyledons</taxon>
        <taxon>Gunneridae</taxon>
        <taxon>Pentapetalae</taxon>
        <taxon>rosids</taxon>
        <taxon>fabids</taxon>
        <taxon>Fabales</taxon>
        <taxon>Fabaceae</taxon>
        <taxon>Papilionoideae</taxon>
        <taxon>50 kb inversion clade</taxon>
        <taxon>NPAAA clade</taxon>
        <taxon>Hologalegina</taxon>
        <taxon>IRL clade</taxon>
        <taxon>Trifolieae</taxon>
        <taxon>Trifolium</taxon>
    </lineage>
</organism>
<accession>A0A392STF4</accession>
<dbReference type="EMBL" id="LXQA010442762">
    <property type="protein sequence ID" value="MCI52138.1"/>
    <property type="molecule type" value="Genomic_DNA"/>
</dbReference>
<proteinExistence type="predicted"/>
<dbReference type="Proteomes" id="UP000265520">
    <property type="component" value="Unassembled WGS sequence"/>
</dbReference>
<sequence>MARCAVLLRMFGEASVTCASRRQGWRVAPANGKDCWELLSSARRAGEAGASRSQLGSMHQEGSDICALRSFIWRIACLHCSSRAPRRTGGAARR</sequence>
<dbReference type="AlphaFoldDB" id="A0A392STF4"/>
<protein>
    <submittedName>
        <fullName evidence="1">Uncharacterized protein</fullName>
    </submittedName>
</protein>
<reference evidence="1 2" key="1">
    <citation type="journal article" date="2018" name="Front. Plant Sci.">
        <title>Red Clover (Trifolium pratense) and Zigzag Clover (T. medium) - A Picture of Genomic Similarities and Differences.</title>
        <authorList>
            <person name="Dluhosova J."/>
            <person name="Istvanek J."/>
            <person name="Nedelnik J."/>
            <person name="Repkova J."/>
        </authorList>
    </citation>
    <scope>NUCLEOTIDE SEQUENCE [LARGE SCALE GENOMIC DNA]</scope>
    <source>
        <strain evidence="2">cv. 10/8</strain>
        <tissue evidence="1">Leaf</tissue>
    </source>
</reference>
<evidence type="ECO:0000313" key="2">
    <source>
        <dbReference type="Proteomes" id="UP000265520"/>
    </source>
</evidence>